<keyword evidence="2" id="KW-0732">Signal</keyword>
<sequence length="98" mass="10664">MKLFLFSLLIALLATCALAAAPKRSVLVTYPIGTPEDVVTKAMNKVIELNGEITHKFKLIPGFTANAPVKALEEVKTLGTKYPALIEEDQEVHALDDN</sequence>
<evidence type="ECO:0000256" key="1">
    <source>
        <dbReference type="ARBA" id="ARBA00038069"/>
    </source>
</evidence>
<evidence type="ECO:0000256" key="2">
    <source>
        <dbReference type="SAM" id="SignalP"/>
    </source>
</evidence>
<gene>
    <name evidence="3" type="ORF">K452DRAFT_283188</name>
</gene>
<keyword evidence="4" id="KW-1185">Reference proteome</keyword>
<reference evidence="3" key="1">
    <citation type="journal article" date="2020" name="Stud. Mycol.">
        <title>101 Dothideomycetes genomes: a test case for predicting lifestyles and emergence of pathogens.</title>
        <authorList>
            <person name="Haridas S."/>
            <person name="Albert R."/>
            <person name="Binder M."/>
            <person name="Bloem J."/>
            <person name="Labutti K."/>
            <person name="Salamov A."/>
            <person name="Andreopoulos B."/>
            <person name="Baker S."/>
            <person name="Barry K."/>
            <person name="Bills G."/>
            <person name="Bluhm B."/>
            <person name="Cannon C."/>
            <person name="Castanera R."/>
            <person name="Culley D."/>
            <person name="Daum C."/>
            <person name="Ezra D."/>
            <person name="Gonzalez J."/>
            <person name="Henrissat B."/>
            <person name="Kuo A."/>
            <person name="Liang C."/>
            <person name="Lipzen A."/>
            <person name="Lutzoni F."/>
            <person name="Magnuson J."/>
            <person name="Mondo S."/>
            <person name="Nolan M."/>
            <person name="Ohm R."/>
            <person name="Pangilinan J."/>
            <person name="Park H.-J."/>
            <person name="Ramirez L."/>
            <person name="Alfaro M."/>
            <person name="Sun H."/>
            <person name="Tritt A."/>
            <person name="Yoshinaga Y."/>
            <person name="Zwiers L.-H."/>
            <person name="Turgeon B."/>
            <person name="Goodwin S."/>
            <person name="Spatafora J."/>
            <person name="Crous P."/>
            <person name="Grigoriev I."/>
        </authorList>
    </citation>
    <scope>NUCLEOTIDE SEQUENCE</scope>
    <source>
        <strain evidence="3">CBS 121167</strain>
    </source>
</reference>
<dbReference type="GeneID" id="54297226"/>
<feature type="signal peptide" evidence="2">
    <location>
        <begin position="1"/>
        <end position="19"/>
    </location>
</feature>
<dbReference type="RefSeq" id="XP_033401603.1">
    <property type="nucleotide sequence ID" value="XM_033539730.1"/>
</dbReference>
<dbReference type="Gene3D" id="3.30.70.80">
    <property type="entry name" value="Peptidase S8 propeptide/proteinase inhibitor I9"/>
    <property type="match status" value="1"/>
</dbReference>
<dbReference type="GO" id="GO:0004866">
    <property type="term" value="F:endopeptidase inhibitor activity"/>
    <property type="evidence" value="ECO:0007669"/>
    <property type="project" value="TreeGrafter"/>
</dbReference>
<proteinExistence type="inferred from homology"/>
<dbReference type="EMBL" id="ML995476">
    <property type="protein sequence ID" value="KAF2145891.1"/>
    <property type="molecule type" value="Genomic_DNA"/>
</dbReference>
<comment type="similarity">
    <text evidence="1">Belongs to the protease inhibitor I9 family.</text>
</comment>
<dbReference type="InterPro" id="IPR052471">
    <property type="entry name" value="PBI_I9"/>
</dbReference>
<evidence type="ECO:0000313" key="4">
    <source>
        <dbReference type="Proteomes" id="UP000799438"/>
    </source>
</evidence>
<accession>A0A6A6BTE9</accession>
<dbReference type="PANTHER" id="PTHR28288">
    <property type="entry name" value="PROTEASE B INHIBITOR 2"/>
    <property type="match status" value="1"/>
</dbReference>
<dbReference type="AlphaFoldDB" id="A0A6A6BTE9"/>
<dbReference type="GO" id="GO:0042144">
    <property type="term" value="P:vacuole fusion, non-autophagic"/>
    <property type="evidence" value="ECO:0007669"/>
    <property type="project" value="TreeGrafter"/>
</dbReference>
<feature type="chain" id="PRO_5025332625" description="Inhibitor I9 domain-containing protein" evidence="2">
    <location>
        <begin position="20"/>
        <end position="98"/>
    </location>
</feature>
<dbReference type="OrthoDB" id="3888684at2759"/>
<dbReference type="SUPFAM" id="SSF54897">
    <property type="entry name" value="Protease propeptides/inhibitors"/>
    <property type="match status" value="1"/>
</dbReference>
<evidence type="ECO:0008006" key="5">
    <source>
        <dbReference type="Google" id="ProtNLM"/>
    </source>
</evidence>
<evidence type="ECO:0000313" key="3">
    <source>
        <dbReference type="EMBL" id="KAF2145891.1"/>
    </source>
</evidence>
<dbReference type="InterPro" id="IPR037045">
    <property type="entry name" value="S8pro/Inhibitor_I9_sf"/>
</dbReference>
<organism evidence="3 4">
    <name type="scientific">Aplosporella prunicola CBS 121167</name>
    <dbReference type="NCBI Taxonomy" id="1176127"/>
    <lineage>
        <taxon>Eukaryota</taxon>
        <taxon>Fungi</taxon>
        <taxon>Dikarya</taxon>
        <taxon>Ascomycota</taxon>
        <taxon>Pezizomycotina</taxon>
        <taxon>Dothideomycetes</taxon>
        <taxon>Dothideomycetes incertae sedis</taxon>
        <taxon>Botryosphaeriales</taxon>
        <taxon>Aplosporellaceae</taxon>
        <taxon>Aplosporella</taxon>
    </lineage>
</organism>
<dbReference type="PANTHER" id="PTHR28288:SF1">
    <property type="entry name" value="INHIBITOR I9 DOMAIN-CONTAINING PROTEIN"/>
    <property type="match status" value="1"/>
</dbReference>
<protein>
    <recommendedName>
        <fullName evidence="5">Inhibitor I9 domain-containing protein</fullName>
    </recommendedName>
</protein>
<dbReference type="Proteomes" id="UP000799438">
    <property type="component" value="Unassembled WGS sequence"/>
</dbReference>
<name>A0A6A6BTE9_9PEZI</name>